<keyword evidence="4" id="KW-1185">Reference proteome</keyword>
<organism evidence="3 4">
    <name type="scientific">Lophiostoma macrostomum CBS 122681</name>
    <dbReference type="NCBI Taxonomy" id="1314788"/>
    <lineage>
        <taxon>Eukaryota</taxon>
        <taxon>Fungi</taxon>
        <taxon>Dikarya</taxon>
        <taxon>Ascomycota</taxon>
        <taxon>Pezizomycotina</taxon>
        <taxon>Dothideomycetes</taxon>
        <taxon>Pleosporomycetidae</taxon>
        <taxon>Pleosporales</taxon>
        <taxon>Lophiostomataceae</taxon>
        <taxon>Lophiostoma</taxon>
    </lineage>
</organism>
<dbReference type="Proteomes" id="UP000799324">
    <property type="component" value="Unassembled WGS sequence"/>
</dbReference>
<feature type="compositionally biased region" description="Pro residues" evidence="1">
    <location>
        <begin position="75"/>
        <end position="86"/>
    </location>
</feature>
<feature type="signal peptide" evidence="2">
    <location>
        <begin position="1"/>
        <end position="19"/>
    </location>
</feature>
<evidence type="ECO:0000256" key="1">
    <source>
        <dbReference type="SAM" id="MobiDB-lite"/>
    </source>
</evidence>
<gene>
    <name evidence="3" type="ORF">K491DRAFT_721814</name>
</gene>
<proteinExistence type="predicted"/>
<evidence type="ECO:0000313" key="4">
    <source>
        <dbReference type="Proteomes" id="UP000799324"/>
    </source>
</evidence>
<sequence length="197" mass="19667">MRTLSHLVCLLPALAACHAIRPEPRPASAPLTAAVPRATALEILGEDEVTPLPIAGSLKSENLELRQVQGAVAAPPPAAVPAPNANPNPDAVQPAATVPAGAAETGLVDHYSVTVVWVETMIGGTSKTWVPKTITAFFPAVPSQGPMPAKGEVGMGTLTGQTGKTKTVLVGAAPTVGAGMIKGMVVAAGVGIAGLVV</sequence>
<keyword evidence="2" id="KW-0732">Signal</keyword>
<feature type="chain" id="PRO_5025461714" evidence="2">
    <location>
        <begin position="20"/>
        <end position="197"/>
    </location>
</feature>
<name>A0A6A6SSA7_9PLEO</name>
<protein>
    <submittedName>
        <fullName evidence="3">Uncharacterized protein</fullName>
    </submittedName>
</protein>
<evidence type="ECO:0000313" key="3">
    <source>
        <dbReference type="EMBL" id="KAF2649278.1"/>
    </source>
</evidence>
<dbReference type="PROSITE" id="PS51257">
    <property type="entry name" value="PROKAR_LIPOPROTEIN"/>
    <property type="match status" value="1"/>
</dbReference>
<dbReference type="AlphaFoldDB" id="A0A6A6SSA7"/>
<accession>A0A6A6SSA7</accession>
<evidence type="ECO:0000256" key="2">
    <source>
        <dbReference type="SAM" id="SignalP"/>
    </source>
</evidence>
<dbReference type="OrthoDB" id="5406216at2759"/>
<feature type="region of interest" description="Disordered" evidence="1">
    <location>
        <begin position="75"/>
        <end position="95"/>
    </location>
</feature>
<reference evidence="3" key="1">
    <citation type="journal article" date="2020" name="Stud. Mycol.">
        <title>101 Dothideomycetes genomes: a test case for predicting lifestyles and emergence of pathogens.</title>
        <authorList>
            <person name="Haridas S."/>
            <person name="Albert R."/>
            <person name="Binder M."/>
            <person name="Bloem J."/>
            <person name="Labutti K."/>
            <person name="Salamov A."/>
            <person name="Andreopoulos B."/>
            <person name="Baker S."/>
            <person name="Barry K."/>
            <person name="Bills G."/>
            <person name="Bluhm B."/>
            <person name="Cannon C."/>
            <person name="Castanera R."/>
            <person name="Culley D."/>
            <person name="Daum C."/>
            <person name="Ezra D."/>
            <person name="Gonzalez J."/>
            <person name="Henrissat B."/>
            <person name="Kuo A."/>
            <person name="Liang C."/>
            <person name="Lipzen A."/>
            <person name="Lutzoni F."/>
            <person name="Magnuson J."/>
            <person name="Mondo S."/>
            <person name="Nolan M."/>
            <person name="Ohm R."/>
            <person name="Pangilinan J."/>
            <person name="Park H.-J."/>
            <person name="Ramirez L."/>
            <person name="Alfaro M."/>
            <person name="Sun H."/>
            <person name="Tritt A."/>
            <person name="Yoshinaga Y."/>
            <person name="Zwiers L.-H."/>
            <person name="Turgeon B."/>
            <person name="Goodwin S."/>
            <person name="Spatafora J."/>
            <person name="Crous P."/>
            <person name="Grigoriev I."/>
        </authorList>
    </citation>
    <scope>NUCLEOTIDE SEQUENCE</scope>
    <source>
        <strain evidence="3">CBS 122681</strain>
    </source>
</reference>
<dbReference type="EMBL" id="MU004499">
    <property type="protein sequence ID" value="KAF2649278.1"/>
    <property type="molecule type" value="Genomic_DNA"/>
</dbReference>